<dbReference type="EMBL" id="JANCPR020000020">
    <property type="protein sequence ID" value="MDJ1134335.1"/>
    <property type="molecule type" value="Genomic_DNA"/>
</dbReference>
<evidence type="ECO:0000313" key="7">
    <source>
        <dbReference type="Proteomes" id="UP001214441"/>
    </source>
</evidence>
<dbReference type="PANTHER" id="PTHR48111">
    <property type="entry name" value="REGULATOR OF RPOS"/>
    <property type="match status" value="1"/>
</dbReference>
<dbReference type="PROSITE" id="PS50110">
    <property type="entry name" value="RESPONSE_REGULATORY"/>
    <property type="match status" value="1"/>
</dbReference>
<dbReference type="Gene3D" id="3.40.50.2300">
    <property type="match status" value="1"/>
</dbReference>
<dbReference type="InterPro" id="IPR001867">
    <property type="entry name" value="OmpR/PhoB-type_DNA-bd"/>
</dbReference>
<comment type="caution">
    <text evidence="6">The sequence shown here is derived from an EMBL/GenBank/DDBJ whole genome shotgun (WGS) entry which is preliminary data.</text>
</comment>
<feature type="DNA-binding region" description="OmpR/PhoB-type" evidence="3">
    <location>
        <begin position="124"/>
        <end position="217"/>
    </location>
</feature>
<dbReference type="Proteomes" id="UP001214441">
    <property type="component" value="Unassembled WGS sequence"/>
</dbReference>
<evidence type="ECO:0000259" key="5">
    <source>
        <dbReference type="PROSITE" id="PS51755"/>
    </source>
</evidence>
<dbReference type="InterPro" id="IPR039420">
    <property type="entry name" value="WalR-like"/>
</dbReference>
<sequence>MRVLIVEDHRELAETVATGLRRDGMAVDLAFDGERAVEEATVHDYDVIVLDRDLPRLHGDEVCRALARNGARARVLMLTAASTIEDRVDGLGLGADDYLAKPFAFAELIARVRALARRSTPAVPPVLNRGDLTLVPAERQARRAGRRLDLSPKELAVLELLMAARGGVVSAEELLERAWDQSADPFTNTVKVTVSRLRRKLGDPPVIETVPHAGYRI</sequence>
<dbReference type="SMART" id="SM00448">
    <property type="entry name" value="REC"/>
    <property type="match status" value="1"/>
</dbReference>
<organism evidence="6 7">
    <name type="scientific">Streptomyces iconiensis</name>
    <dbReference type="NCBI Taxonomy" id="1384038"/>
    <lineage>
        <taxon>Bacteria</taxon>
        <taxon>Bacillati</taxon>
        <taxon>Actinomycetota</taxon>
        <taxon>Actinomycetes</taxon>
        <taxon>Kitasatosporales</taxon>
        <taxon>Streptomycetaceae</taxon>
        <taxon>Streptomyces</taxon>
    </lineage>
</organism>
<name>A0ABT6ZZ38_9ACTN</name>
<keyword evidence="1 3" id="KW-0238">DNA-binding</keyword>
<reference evidence="6 7" key="1">
    <citation type="submission" date="2023-05" db="EMBL/GenBank/DDBJ databases">
        <title>Streptantibioticus silvisoli sp. nov., acidotolerant actinomycetes 1 from pine litter.</title>
        <authorList>
            <person name="Swiecimska M."/>
            <person name="Golinska P."/>
            <person name="Sangal V."/>
            <person name="Wachnowicz B."/>
            <person name="Goodfellow M."/>
        </authorList>
    </citation>
    <scope>NUCLEOTIDE SEQUENCE [LARGE SCALE GENOMIC DNA]</scope>
    <source>
        <strain evidence="6 7">DSM 42109</strain>
    </source>
</reference>
<dbReference type="RefSeq" id="WP_274046577.1">
    <property type="nucleotide sequence ID" value="NZ_JANCPR020000020.1"/>
</dbReference>
<accession>A0ABT6ZZ38</accession>
<dbReference type="CDD" id="cd00383">
    <property type="entry name" value="trans_reg_C"/>
    <property type="match status" value="1"/>
</dbReference>
<dbReference type="PROSITE" id="PS51755">
    <property type="entry name" value="OMPR_PHOB"/>
    <property type="match status" value="1"/>
</dbReference>
<dbReference type="Gene3D" id="1.10.10.10">
    <property type="entry name" value="Winged helix-like DNA-binding domain superfamily/Winged helix DNA-binding domain"/>
    <property type="match status" value="1"/>
</dbReference>
<evidence type="ECO:0000256" key="3">
    <source>
        <dbReference type="PROSITE-ProRule" id="PRU01091"/>
    </source>
</evidence>
<feature type="domain" description="Response regulatory" evidence="4">
    <location>
        <begin position="2"/>
        <end position="116"/>
    </location>
</feature>
<evidence type="ECO:0000259" key="4">
    <source>
        <dbReference type="PROSITE" id="PS50110"/>
    </source>
</evidence>
<evidence type="ECO:0000256" key="1">
    <source>
        <dbReference type="ARBA" id="ARBA00023125"/>
    </source>
</evidence>
<dbReference type="SUPFAM" id="SSF52172">
    <property type="entry name" value="CheY-like"/>
    <property type="match status" value="1"/>
</dbReference>
<dbReference type="SMART" id="SM00862">
    <property type="entry name" value="Trans_reg_C"/>
    <property type="match status" value="1"/>
</dbReference>
<dbReference type="Pfam" id="PF00072">
    <property type="entry name" value="Response_reg"/>
    <property type="match status" value="1"/>
</dbReference>
<dbReference type="PANTHER" id="PTHR48111:SF36">
    <property type="entry name" value="TRANSCRIPTIONAL REGULATORY PROTEIN CUTR"/>
    <property type="match status" value="1"/>
</dbReference>
<evidence type="ECO:0000256" key="2">
    <source>
        <dbReference type="PROSITE-ProRule" id="PRU00169"/>
    </source>
</evidence>
<dbReference type="InterPro" id="IPR001789">
    <property type="entry name" value="Sig_transdc_resp-reg_receiver"/>
</dbReference>
<evidence type="ECO:0000313" key="6">
    <source>
        <dbReference type="EMBL" id="MDJ1134335.1"/>
    </source>
</evidence>
<gene>
    <name evidence="6" type="ORF">NMN56_020685</name>
</gene>
<dbReference type="Gene3D" id="6.10.250.690">
    <property type="match status" value="1"/>
</dbReference>
<dbReference type="InterPro" id="IPR011006">
    <property type="entry name" value="CheY-like_superfamily"/>
</dbReference>
<keyword evidence="2" id="KW-0597">Phosphoprotein</keyword>
<protein>
    <submittedName>
        <fullName evidence="6">Response regulator transcription factor</fullName>
    </submittedName>
</protein>
<dbReference type="InterPro" id="IPR036388">
    <property type="entry name" value="WH-like_DNA-bd_sf"/>
</dbReference>
<proteinExistence type="predicted"/>
<dbReference type="Pfam" id="PF00486">
    <property type="entry name" value="Trans_reg_C"/>
    <property type="match status" value="1"/>
</dbReference>
<feature type="domain" description="OmpR/PhoB-type" evidence="5">
    <location>
        <begin position="124"/>
        <end position="217"/>
    </location>
</feature>
<keyword evidence="7" id="KW-1185">Reference proteome</keyword>
<feature type="modified residue" description="4-aspartylphosphate" evidence="2">
    <location>
        <position position="51"/>
    </location>
</feature>